<dbReference type="EMBL" id="LS974619">
    <property type="protein sequence ID" value="CAG7880523.1"/>
    <property type="molecule type" value="Genomic_DNA"/>
</dbReference>
<dbReference type="HOGENOM" id="CLU_2870750_0_0_1"/>
<dbReference type="AlphaFoldDB" id="A0A3P6A6S5"/>
<protein>
    <submittedName>
        <fullName evidence="3 4">Uncharacterized protein</fullName>
    </submittedName>
</protein>
<dbReference type="Gramene" id="A03p18660.2_BraZ1">
    <property type="protein sequence ID" value="A03p18660.2_BraZ1.CDS.1"/>
    <property type="gene ID" value="A03g18660.2_BraZ1"/>
</dbReference>
<dbReference type="Proteomes" id="UP000011750">
    <property type="component" value="Chromosome A03"/>
</dbReference>
<gene>
    <name evidence="3" type="ORF">BRAA03T11136Z</name>
    <name evidence="2" type="ORF">BRAPAZ1V2_A03P18660.2</name>
</gene>
<feature type="compositionally biased region" description="Polar residues" evidence="1">
    <location>
        <begin position="17"/>
        <end position="30"/>
    </location>
</feature>
<keyword evidence="5" id="KW-1185">Reference proteome</keyword>
<name>A0A3P6A6S5_BRACM</name>
<reference evidence="3" key="3">
    <citation type="submission" date="2018-11" db="EMBL/GenBank/DDBJ databases">
        <authorList>
            <consortium name="Genoscope - CEA"/>
            <person name="William W."/>
        </authorList>
    </citation>
    <scope>NUCLEOTIDE SEQUENCE</scope>
</reference>
<reference evidence="5" key="1">
    <citation type="journal article" date="2011" name="Nat. Genet.">
        <title>The genome of the mesopolyploid crop species Brassica rapa.</title>
        <authorList>
            <consortium name="Brassica rapa Genome Sequencing Project Consortium"/>
            <person name="Wang X."/>
            <person name="Wang H."/>
            <person name="Wang J."/>
            <person name="Sun R."/>
            <person name="Wu J."/>
            <person name="Liu S."/>
            <person name="Bai Y."/>
            <person name="Mun J.H."/>
            <person name="Bancroft I."/>
            <person name="Cheng F."/>
            <person name="Huang S."/>
            <person name="Li X."/>
            <person name="Hua W."/>
            <person name="Wang J."/>
            <person name="Wang X."/>
            <person name="Freeling M."/>
            <person name="Pires J.C."/>
            <person name="Paterson A.H."/>
            <person name="Chalhoub B."/>
            <person name="Wang B."/>
            <person name="Hayward A."/>
            <person name="Sharpe A.G."/>
            <person name="Park B.S."/>
            <person name="Weisshaar B."/>
            <person name="Liu B."/>
            <person name="Li B."/>
            <person name="Liu B."/>
            <person name="Tong C."/>
            <person name="Song C."/>
            <person name="Duran C."/>
            <person name="Peng C."/>
            <person name="Geng C."/>
            <person name="Koh C."/>
            <person name="Lin C."/>
            <person name="Edwards D."/>
            <person name="Mu D."/>
            <person name="Shen D."/>
            <person name="Soumpourou E."/>
            <person name="Li F."/>
            <person name="Fraser F."/>
            <person name="Conant G."/>
            <person name="Lassalle G."/>
            <person name="King G.J."/>
            <person name="Bonnema G."/>
            <person name="Tang H."/>
            <person name="Wang H."/>
            <person name="Belcram H."/>
            <person name="Zhou H."/>
            <person name="Hirakawa H."/>
            <person name="Abe H."/>
            <person name="Guo H."/>
            <person name="Wang H."/>
            <person name="Jin H."/>
            <person name="Parkin I.A."/>
            <person name="Batley J."/>
            <person name="Kim J.S."/>
            <person name="Just J."/>
            <person name="Li J."/>
            <person name="Xu J."/>
            <person name="Deng J."/>
            <person name="Kim J.A."/>
            <person name="Li J."/>
            <person name="Yu J."/>
            <person name="Meng J."/>
            <person name="Wang J."/>
            <person name="Min J."/>
            <person name="Poulain J."/>
            <person name="Wang J."/>
            <person name="Hatakeyama K."/>
            <person name="Wu K."/>
            <person name="Wang L."/>
            <person name="Fang L."/>
            <person name="Trick M."/>
            <person name="Links M.G."/>
            <person name="Zhao M."/>
            <person name="Jin M."/>
            <person name="Ramchiary N."/>
            <person name="Drou N."/>
            <person name="Berkman P.J."/>
            <person name="Cai Q."/>
            <person name="Huang Q."/>
            <person name="Li R."/>
            <person name="Tabata S."/>
            <person name="Cheng S."/>
            <person name="Zhang S."/>
            <person name="Zhang S."/>
            <person name="Huang S."/>
            <person name="Sato S."/>
            <person name="Sun S."/>
            <person name="Kwon S.J."/>
            <person name="Choi S.R."/>
            <person name="Lee T.H."/>
            <person name="Fan W."/>
            <person name="Zhao X."/>
            <person name="Tan X."/>
            <person name="Xu X."/>
            <person name="Wang Y."/>
            <person name="Qiu Y."/>
            <person name="Yin Y."/>
            <person name="Li Y."/>
            <person name="Du Y."/>
            <person name="Liao Y."/>
            <person name="Lim Y."/>
            <person name="Narusaka Y."/>
            <person name="Wang Y."/>
            <person name="Wang Z."/>
            <person name="Li Z."/>
            <person name="Wang Z."/>
            <person name="Xiong Z."/>
            <person name="Zhang Z."/>
        </authorList>
    </citation>
    <scope>NUCLEOTIDE SEQUENCE [LARGE SCALE GENOMIC DNA]</scope>
    <source>
        <strain evidence="5">cv. Chiifu-401-42</strain>
    </source>
</reference>
<organism evidence="3">
    <name type="scientific">Brassica campestris</name>
    <name type="common">Field mustard</name>
    <dbReference type="NCBI Taxonomy" id="3711"/>
    <lineage>
        <taxon>Eukaryota</taxon>
        <taxon>Viridiplantae</taxon>
        <taxon>Streptophyta</taxon>
        <taxon>Embryophyta</taxon>
        <taxon>Tracheophyta</taxon>
        <taxon>Spermatophyta</taxon>
        <taxon>Magnoliopsida</taxon>
        <taxon>eudicotyledons</taxon>
        <taxon>Gunneridae</taxon>
        <taxon>Pentapetalae</taxon>
        <taxon>rosids</taxon>
        <taxon>malvids</taxon>
        <taxon>Brassicales</taxon>
        <taxon>Brassicaceae</taxon>
        <taxon>Brassiceae</taxon>
        <taxon>Brassica</taxon>
    </lineage>
</organism>
<dbReference type="EnsemblPlants" id="Bra022942.1">
    <property type="protein sequence ID" value="Bra022942.1-P"/>
    <property type="gene ID" value="Bra022942"/>
</dbReference>
<dbReference type="EMBL" id="LR031572">
    <property type="protein sequence ID" value="VDC79918.1"/>
    <property type="molecule type" value="Genomic_DNA"/>
</dbReference>
<reference evidence="4" key="4">
    <citation type="submission" date="2023-03" db="UniProtKB">
        <authorList>
            <consortium name="EnsemblPlants"/>
        </authorList>
    </citation>
    <scope>IDENTIFICATION</scope>
    <source>
        <strain evidence="4">cv. Chiifu-401-42</strain>
    </source>
</reference>
<accession>A0A3P6A6S5</accession>
<feature type="region of interest" description="Disordered" evidence="1">
    <location>
        <begin position="1"/>
        <end position="64"/>
    </location>
</feature>
<proteinExistence type="predicted"/>
<dbReference type="Proteomes" id="UP000694005">
    <property type="component" value="Chromosome A03"/>
</dbReference>
<evidence type="ECO:0000313" key="5">
    <source>
        <dbReference type="Proteomes" id="UP000011750"/>
    </source>
</evidence>
<reference evidence="5" key="2">
    <citation type="journal article" date="2018" name="Hortic Res">
        <title>Improved Brassica rapa reference genome by single-molecule sequencing and chromosome conformation capture technologies.</title>
        <authorList>
            <person name="Zhang L."/>
            <person name="Cai X."/>
            <person name="Wu J."/>
            <person name="Liu M."/>
            <person name="Grob S."/>
            <person name="Cheng F."/>
            <person name="Liang J."/>
            <person name="Cai C."/>
            <person name="Liu Z."/>
            <person name="Liu B."/>
            <person name="Wang F."/>
            <person name="Li S."/>
            <person name="Liu F."/>
            <person name="Li X."/>
            <person name="Cheng L."/>
            <person name="Yang W."/>
            <person name="Li M.H."/>
            <person name="Grossniklaus U."/>
            <person name="Zheng H."/>
            <person name="Wang X."/>
        </authorList>
    </citation>
    <scope>NUCLEOTIDE SEQUENCE [LARGE SCALE GENOMIC DNA]</scope>
    <source>
        <strain evidence="5">cv. Chiifu-401-42</strain>
    </source>
</reference>
<evidence type="ECO:0000313" key="3">
    <source>
        <dbReference type="EMBL" id="VDC79918.1"/>
    </source>
</evidence>
<dbReference type="Gramene" id="Bra022942.1">
    <property type="protein sequence ID" value="Bra022942.1-P"/>
    <property type="gene ID" value="Bra022942"/>
</dbReference>
<evidence type="ECO:0000256" key="1">
    <source>
        <dbReference type="SAM" id="MobiDB-lite"/>
    </source>
</evidence>
<sequence length="64" mass="6839">MDSSDDQEPSVRRRRSGGNSVKDTEASTNHILPDGSAPPWKAASRPRKLKGSIGGEASMKKSSK</sequence>
<evidence type="ECO:0000313" key="4">
    <source>
        <dbReference type="EnsemblPlants" id="Bra022942.1-P"/>
    </source>
</evidence>
<evidence type="ECO:0000313" key="2">
    <source>
        <dbReference type="EMBL" id="CAG7880523.1"/>
    </source>
</evidence>
<accession>M4E2E2</accession>